<reference evidence="1 2" key="1">
    <citation type="submission" date="2024-09" db="EMBL/GenBank/DDBJ databases">
        <title>Chromosome-scale assembly of Riccia fluitans.</title>
        <authorList>
            <person name="Paukszto L."/>
            <person name="Sawicki J."/>
            <person name="Karawczyk K."/>
            <person name="Piernik-Szablinska J."/>
            <person name="Szczecinska M."/>
            <person name="Mazdziarz M."/>
        </authorList>
    </citation>
    <scope>NUCLEOTIDE SEQUENCE [LARGE SCALE GENOMIC DNA]</scope>
    <source>
        <strain evidence="1">Rf_01</strain>
        <tissue evidence="1">Aerial parts of the thallus</tissue>
    </source>
</reference>
<evidence type="ECO:0000313" key="1">
    <source>
        <dbReference type="EMBL" id="KAL2609113.1"/>
    </source>
</evidence>
<proteinExistence type="predicted"/>
<gene>
    <name evidence="1" type="ORF">R1flu_027686</name>
</gene>
<comment type="caution">
    <text evidence="1">The sequence shown here is derived from an EMBL/GenBank/DDBJ whole genome shotgun (WGS) entry which is preliminary data.</text>
</comment>
<organism evidence="1 2">
    <name type="scientific">Riccia fluitans</name>
    <dbReference type="NCBI Taxonomy" id="41844"/>
    <lineage>
        <taxon>Eukaryota</taxon>
        <taxon>Viridiplantae</taxon>
        <taxon>Streptophyta</taxon>
        <taxon>Embryophyta</taxon>
        <taxon>Marchantiophyta</taxon>
        <taxon>Marchantiopsida</taxon>
        <taxon>Marchantiidae</taxon>
        <taxon>Marchantiales</taxon>
        <taxon>Ricciaceae</taxon>
        <taxon>Riccia</taxon>
    </lineage>
</organism>
<name>A0ABD1XJH5_9MARC</name>
<protein>
    <submittedName>
        <fullName evidence="1">Uncharacterized protein</fullName>
    </submittedName>
</protein>
<sequence length="84" mass="9795">MTTRRHKDLGVKVKEVKIPQLMKENKEKLKSWGLGGLFSVDWSQSHEDLVKELSGHSEQGVTLPKKYEYRGKPEAWTSEVWREV</sequence>
<dbReference type="EMBL" id="JBHFFA010000008">
    <property type="protein sequence ID" value="KAL2609113.1"/>
    <property type="molecule type" value="Genomic_DNA"/>
</dbReference>
<evidence type="ECO:0000313" key="2">
    <source>
        <dbReference type="Proteomes" id="UP001605036"/>
    </source>
</evidence>
<accession>A0ABD1XJH5</accession>
<dbReference type="AlphaFoldDB" id="A0ABD1XJH5"/>
<dbReference type="Proteomes" id="UP001605036">
    <property type="component" value="Unassembled WGS sequence"/>
</dbReference>
<keyword evidence="2" id="KW-1185">Reference proteome</keyword>